<sequence length="389" mass="41928">MMRLLLAACLVFAMGSASACSCEFGEDAGFIHASLGRLPANARGALFQLPPTAGATLDPASFTIVSDRHKSPLKVLITWPELGISQPGYLSKRMLARVGPAGGFRPGARYTISYSGKADFWRFPTRTSFTIDAAALEVGPYRLIAAGAPLRRLLQSDENGGGCYSQQAAVVAEFDYRLPEHYAPYRSAMIYVSETGHANGTASLVAYSPSQCQPWALHTNTDRGGRDLVHTSCEQPGPPVTVRGRAGLLEVEDRLQVTNDLQIDFSRAAAGACTATAMLNDTVARADTARIKQLVCEAAREPFREDSSQRVSLPTVATLLTLLRMRGQLEQECIDMLSYKWRAELQYASGPLLGTALRVADNARTNLLYIIGNLVDAVSPATPPSSTKN</sequence>
<keyword evidence="1" id="KW-0732">Signal</keyword>
<dbReference type="EMBL" id="LROM01000043">
    <property type="protein sequence ID" value="OFA08698.1"/>
    <property type="molecule type" value="Genomic_DNA"/>
</dbReference>
<dbReference type="PATRIC" id="fig|762836.4.peg.626"/>
<dbReference type="PROSITE" id="PS51257">
    <property type="entry name" value="PROKAR_LIPOPROTEIN"/>
    <property type="match status" value="1"/>
</dbReference>
<evidence type="ECO:0000313" key="2">
    <source>
        <dbReference type="EMBL" id="OFA08698.1"/>
    </source>
</evidence>
<reference evidence="3" key="1">
    <citation type="journal article" date="2016" name="Front. Microbiol.">
        <title>Molecular Keys to the Janthinobacterium and Duganella spp. Interaction with the Plant Pathogen Fusarium graminearum.</title>
        <authorList>
            <person name="Haack F.S."/>
            <person name="Poehlein A."/>
            <person name="Kroger C."/>
            <person name="Voigt C.A."/>
            <person name="Piepenbring M."/>
            <person name="Bode H.B."/>
            <person name="Daniel R."/>
            <person name="Schafer W."/>
            <person name="Streit W.R."/>
        </authorList>
    </citation>
    <scope>NUCLEOTIDE SEQUENCE [LARGE SCALE GENOMIC DNA]</scope>
    <source>
        <strain evidence="3">T54</strain>
    </source>
</reference>
<accession>A0A1E7X6Q8</accession>
<feature type="chain" id="PRO_5009208449" evidence="1">
    <location>
        <begin position="20"/>
        <end position="389"/>
    </location>
</feature>
<name>A0A1E7X6Q8_9BURK</name>
<proteinExistence type="predicted"/>
<gene>
    <name evidence="2" type="ORF">DUPY_05910</name>
</gene>
<protein>
    <submittedName>
        <fullName evidence="2">Uncharacterized protein</fullName>
    </submittedName>
</protein>
<evidence type="ECO:0000256" key="1">
    <source>
        <dbReference type="SAM" id="SignalP"/>
    </source>
</evidence>
<feature type="signal peptide" evidence="1">
    <location>
        <begin position="1"/>
        <end position="19"/>
    </location>
</feature>
<keyword evidence="3" id="KW-1185">Reference proteome</keyword>
<dbReference type="Proteomes" id="UP000175989">
    <property type="component" value="Unassembled WGS sequence"/>
</dbReference>
<comment type="caution">
    <text evidence="2">The sequence shown here is derived from an EMBL/GenBank/DDBJ whole genome shotgun (WGS) entry which is preliminary data.</text>
</comment>
<organism evidence="2 3">
    <name type="scientific">Duganella phyllosphaerae</name>
    <dbReference type="NCBI Taxonomy" id="762836"/>
    <lineage>
        <taxon>Bacteria</taxon>
        <taxon>Pseudomonadati</taxon>
        <taxon>Pseudomonadota</taxon>
        <taxon>Betaproteobacteria</taxon>
        <taxon>Burkholderiales</taxon>
        <taxon>Oxalobacteraceae</taxon>
        <taxon>Telluria group</taxon>
        <taxon>Duganella</taxon>
    </lineage>
</organism>
<dbReference type="AlphaFoldDB" id="A0A1E7X6Q8"/>
<evidence type="ECO:0000313" key="3">
    <source>
        <dbReference type="Proteomes" id="UP000175989"/>
    </source>
</evidence>